<reference evidence="4 5" key="1">
    <citation type="submission" date="2015-04" db="EMBL/GenBank/DDBJ databases">
        <title>Complete genome sequence of Schizopora paradoxa KUC8140, a cosmopolitan wood degrader in East Asia.</title>
        <authorList>
            <consortium name="DOE Joint Genome Institute"/>
            <person name="Min B."/>
            <person name="Park H."/>
            <person name="Jang Y."/>
            <person name="Kim J.-J."/>
            <person name="Kim K.H."/>
            <person name="Pangilinan J."/>
            <person name="Lipzen A."/>
            <person name="Riley R."/>
            <person name="Grigoriev I.V."/>
            <person name="Spatafora J.W."/>
            <person name="Choi I.-G."/>
        </authorList>
    </citation>
    <scope>NUCLEOTIDE SEQUENCE [LARGE SCALE GENOMIC DNA]</scope>
    <source>
        <strain evidence="4 5">KUC8140</strain>
    </source>
</reference>
<dbReference type="EMBL" id="KQ085886">
    <property type="protein sequence ID" value="KLO19526.1"/>
    <property type="molecule type" value="Genomic_DNA"/>
</dbReference>
<dbReference type="AlphaFoldDB" id="A0A0H2SR37"/>
<dbReference type="STRING" id="27342.A0A0H2SR37"/>
<protein>
    <recommendedName>
        <fullName evidence="3">Nephrocystin 3-like N-terminal domain-containing protein</fullName>
    </recommendedName>
</protein>
<proteinExistence type="predicted"/>
<organism evidence="4 5">
    <name type="scientific">Schizopora paradoxa</name>
    <dbReference type="NCBI Taxonomy" id="27342"/>
    <lineage>
        <taxon>Eukaryota</taxon>
        <taxon>Fungi</taxon>
        <taxon>Dikarya</taxon>
        <taxon>Basidiomycota</taxon>
        <taxon>Agaricomycotina</taxon>
        <taxon>Agaricomycetes</taxon>
        <taxon>Hymenochaetales</taxon>
        <taxon>Schizoporaceae</taxon>
        <taxon>Schizopora</taxon>
    </lineage>
</organism>
<dbReference type="InterPro" id="IPR056884">
    <property type="entry name" value="NPHP3-like_N"/>
</dbReference>
<dbReference type="Proteomes" id="UP000053477">
    <property type="component" value="Unassembled WGS sequence"/>
</dbReference>
<keyword evidence="1" id="KW-0677">Repeat</keyword>
<feature type="domain" description="Nephrocystin 3-like N-terminal" evidence="3">
    <location>
        <begin position="160"/>
        <end position="284"/>
    </location>
</feature>
<evidence type="ECO:0000313" key="5">
    <source>
        <dbReference type="Proteomes" id="UP000053477"/>
    </source>
</evidence>
<feature type="compositionally biased region" description="Polar residues" evidence="2">
    <location>
        <begin position="346"/>
        <end position="357"/>
    </location>
</feature>
<dbReference type="InParanoid" id="A0A0H2SR37"/>
<evidence type="ECO:0000256" key="2">
    <source>
        <dbReference type="SAM" id="MobiDB-lite"/>
    </source>
</evidence>
<feature type="region of interest" description="Disordered" evidence="2">
    <location>
        <begin position="334"/>
        <end position="357"/>
    </location>
</feature>
<evidence type="ECO:0000259" key="3">
    <source>
        <dbReference type="Pfam" id="PF24883"/>
    </source>
</evidence>
<evidence type="ECO:0000313" key="4">
    <source>
        <dbReference type="EMBL" id="KLO19526.1"/>
    </source>
</evidence>
<sequence>MDLAGDMSDALRFTFTTNTYPEPERDYAEYCALSLLKLTIEASNYVFDVLDGRERIPRTQVTQRQVARFHKDVEEYRSQIQEILLDFRIAVAVQGLCSSGIMRTISNISFFISADQRITIEDQEDDVSLLRRKLGSFETLPINGGCLPGMEKAVLSSVGVWLKSKGMPNVFWVSGTPGSGKVPLAITIITRSFRSTDPRKHFTKKRLPGLNNPRSIWPSISSELAILYRRAEAEILEHMACGAYSDDMDIETQFRFLIFEPLMKQFTPDPTSAWRLLVVIDAIGLSIAENQGEWEMFFDTIVKWCERLPRACKLIVRGFTKSVIEAKLKSTSHPPAFAPDAEEVDSNGSDGDTLNFL</sequence>
<accession>A0A0H2SR37</accession>
<dbReference type="OrthoDB" id="5967843at2759"/>
<dbReference type="Pfam" id="PF24883">
    <property type="entry name" value="NPHP3_N"/>
    <property type="match status" value="1"/>
</dbReference>
<name>A0A0H2SR37_9AGAM</name>
<gene>
    <name evidence="4" type="ORF">SCHPADRAFT_65784</name>
</gene>
<evidence type="ECO:0000256" key="1">
    <source>
        <dbReference type="ARBA" id="ARBA00022737"/>
    </source>
</evidence>
<keyword evidence="5" id="KW-1185">Reference proteome</keyword>